<feature type="non-terminal residue" evidence="1">
    <location>
        <position position="1"/>
    </location>
</feature>
<evidence type="ECO:0000313" key="1">
    <source>
        <dbReference type="EMBL" id="CAH2050680.1"/>
    </source>
</evidence>
<name>A0ABN8I8T8_9NEOP</name>
<keyword evidence="2" id="KW-1185">Reference proteome</keyword>
<gene>
    <name evidence="1" type="ORF">IPOD504_LOCUS7603</name>
</gene>
<proteinExistence type="predicted"/>
<dbReference type="Proteomes" id="UP000837857">
    <property type="component" value="Chromosome 2"/>
</dbReference>
<dbReference type="EMBL" id="OW152814">
    <property type="protein sequence ID" value="CAH2050680.1"/>
    <property type="molecule type" value="Genomic_DNA"/>
</dbReference>
<evidence type="ECO:0000313" key="2">
    <source>
        <dbReference type="Proteomes" id="UP000837857"/>
    </source>
</evidence>
<accession>A0ABN8I8T8</accession>
<reference evidence="1" key="1">
    <citation type="submission" date="2022-03" db="EMBL/GenBank/DDBJ databases">
        <authorList>
            <person name="Martin H S."/>
        </authorList>
    </citation>
    <scope>NUCLEOTIDE SEQUENCE</scope>
</reference>
<protein>
    <submittedName>
        <fullName evidence="1">Uncharacterized protein</fullName>
    </submittedName>
</protein>
<sequence length="113" mass="12319">MAGGTAVPRGVFWTAPGAERLNKLSPQRDIDDSLLNQPPIGTVSIVTTLSPRTRFDLGGPTRRRAVERNKAEIRAIRTGRNGNGIDSGRLSDVATDLARRRVYARRRGALRVG</sequence>
<organism evidence="1 2">
    <name type="scientific">Iphiclides podalirius</name>
    <name type="common">scarce swallowtail</name>
    <dbReference type="NCBI Taxonomy" id="110791"/>
    <lineage>
        <taxon>Eukaryota</taxon>
        <taxon>Metazoa</taxon>
        <taxon>Ecdysozoa</taxon>
        <taxon>Arthropoda</taxon>
        <taxon>Hexapoda</taxon>
        <taxon>Insecta</taxon>
        <taxon>Pterygota</taxon>
        <taxon>Neoptera</taxon>
        <taxon>Endopterygota</taxon>
        <taxon>Lepidoptera</taxon>
        <taxon>Glossata</taxon>
        <taxon>Ditrysia</taxon>
        <taxon>Papilionoidea</taxon>
        <taxon>Papilionidae</taxon>
        <taxon>Papilioninae</taxon>
        <taxon>Iphiclides</taxon>
    </lineage>
</organism>